<organism evidence="1 2">
    <name type="scientific">Nonomuraea longispora</name>
    <dbReference type="NCBI Taxonomy" id="1848320"/>
    <lineage>
        <taxon>Bacteria</taxon>
        <taxon>Bacillati</taxon>
        <taxon>Actinomycetota</taxon>
        <taxon>Actinomycetes</taxon>
        <taxon>Streptosporangiales</taxon>
        <taxon>Streptosporangiaceae</taxon>
        <taxon>Nonomuraea</taxon>
    </lineage>
</organism>
<dbReference type="OrthoDB" id="9783748at2"/>
<sequence length="566" mass="60843">MKNRVYAGYQGWFNAPGDGSALNAWRHWAGSLPAPGNQTFELYPDMSQYPTSPTFRTGYAPLGNGKPATLFSSYSTAVVDQHFKWMKQYGIDGAALQRFGSDIVNPTAARALDRNAITVKAKTAAETHGRGFYIEYDVSGLTDANVEQVLKADWTNVITGSLHLTDSPAYAKENGKPVVEIWGFGFTNRPGTAEQAARIVQWFKSQGVYVVGGVPRGWRTDANAKPGFAPVYRTFDMISPWMVGSSGDTAAQIADDVAALKATGQDYLPVIYPGFAWSNWKDGPRNEIPRRNGDWLWQQAVNVRRAGVTQAFIAMFDEYDEATAIAPAAEDSSMIPTDQYFQTTGTDGKYVSSDFYLRLSGKATRMITGQDPLVSQVPIPLATGPVFFRTSVEKDTDAQPTWTSTPVPGGTANVAGPGGTGSPTLAVVTGQDNQVGQSALAARGSTVTTAHSYAYFQVFDVNVPVTGATTLSYAFLPKDTAGRYVAVDFLMTDGSTLRDSSATTTTGVDMHPAAPKGQVGTWTRIQSNVGTALNGKVIDKILVGYDRRGATGDFNAFIDDITVSTS</sequence>
<accession>A0A4R4NIN1</accession>
<comment type="caution">
    <text evidence="1">The sequence shown here is derived from an EMBL/GenBank/DDBJ whole genome shotgun (WGS) entry which is preliminary data.</text>
</comment>
<dbReference type="Gene3D" id="3.20.20.80">
    <property type="entry name" value="Glycosidases"/>
    <property type="match status" value="1"/>
</dbReference>
<keyword evidence="2" id="KW-1185">Reference proteome</keyword>
<proteinExistence type="predicted"/>
<evidence type="ECO:0000313" key="1">
    <source>
        <dbReference type="EMBL" id="TDC07297.1"/>
    </source>
</evidence>
<gene>
    <name evidence="1" type="ORF">E1267_13795</name>
</gene>
<dbReference type="Proteomes" id="UP000295157">
    <property type="component" value="Unassembled WGS sequence"/>
</dbReference>
<protein>
    <submittedName>
        <fullName evidence="1">Xylosidase</fullName>
    </submittedName>
</protein>
<dbReference type="CDD" id="cd11576">
    <property type="entry name" value="GH99_GH71_like_2"/>
    <property type="match status" value="1"/>
</dbReference>
<dbReference type="AlphaFoldDB" id="A0A4R4NIN1"/>
<evidence type="ECO:0000313" key="2">
    <source>
        <dbReference type="Proteomes" id="UP000295157"/>
    </source>
</evidence>
<reference evidence="1 2" key="1">
    <citation type="submission" date="2019-02" db="EMBL/GenBank/DDBJ databases">
        <title>Draft genome sequences of novel Actinobacteria.</title>
        <authorList>
            <person name="Sahin N."/>
            <person name="Ay H."/>
            <person name="Saygin H."/>
        </authorList>
    </citation>
    <scope>NUCLEOTIDE SEQUENCE [LARGE SCALE GENOMIC DNA]</scope>
    <source>
        <strain evidence="1 2">KC201</strain>
    </source>
</reference>
<name>A0A4R4NIN1_9ACTN</name>
<dbReference type="EMBL" id="SMJZ01000042">
    <property type="protein sequence ID" value="TDC07297.1"/>
    <property type="molecule type" value="Genomic_DNA"/>
</dbReference>